<dbReference type="InterPro" id="IPR027843">
    <property type="entry name" value="DUF4440"/>
</dbReference>
<feature type="domain" description="DUF4440" evidence="2">
    <location>
        <begin position="209"/>
        <end position="311"/>
    </location>
</feature>
<keyword evidence="4" id="KW-1185">Reference proteome</keyword>
<dbReference type="EMBL" id="SGXA01000001">
    <property type="protein sequence ID" value="RZS75799.1"/>
    <property type="molecule type" value="Genomic_DNA"/>
</dbReference>
<dbReference type="AlphaFoldDB" id="A0A4Q7N480"/>
<feature type="chain" id="PRO_5020224514" evidence="1">
    <location>
        <begin position="32"/>
        <end position="319"/>
    </location>
</feature>
<dbReference type="RefSeq" id="WP_130540140.1">
    <property type="nucleotide sequence ID" value="NZ_CP042431.1"/>
</dbReference>
<evidence type="ECO:0000256" key="1">
    <source>
        <dbReference type="SAM" id="SignalP"/>
    </source>
</evidence>
<dbReference type="GO" id="GO:0016853">
    <property type="term" value="F:isomerase activity"/>
    <property type="evidence" value="ECO:0007669"/>
    <property type="project" value="UniProtKB-KW"/>
</dbReference>
<dbReference type="SUPFAM" id="SSF54427">
    <property type="entry name" value="NTF2-like"/>
    <property type="match status" value="2"/>
</dbReference>
<dbReference type="OrthoDB" id="6057827at2"/>
<feature type="signal peptide" evidence="1">
    <location>
        <begin position="1"/>
        <end position="31"/>
    </location>
</feature>
<protein>
    <submittedName>
        <fullName evidence="3">Ketosteroid isomerase-like protein</fullName>
    </submittedName>
</protein>
<dbReference type="Gene3D" id="3.10.450.50">
    <property type="match status" value="2"/>
</dbReference>
<organism evidence="3 4">
    <name type="scientific">Pseudobacter ginsenosidimutans</name>
    <dbReference type="NCBI Taxonomy" id="661488"/>
    <lineage>
        <taxon>Bacteria</taxon>
        <taxon>Pseudomonadati</taxon>
        <taxon>Bacteroidota</taxon>
        <taxon>Chitinophagia</taxon>
        <taxon>Chitinophagales</taxon>
        <taxon>Chitinophagaceae</taxon>
        <taxon>Pseudobacter</taxon>
    </lineage>
</organism>
<keyword evidence="1" id="KW-0732">Signal</keyword>
<accession>A0A4Q7N480</accession>
<name>A0A4Q7N480_9BACT</name>
<evidence type="ECO:0000313" key="3">
    <source>
        <dbReference type="EMBL" id="RZS75799.1"/>
    </source>
</evidence>
<sequence>MQRLITLIPCKSAAFSAQLLVLFGFLMSAHADGKTYRSVKEDWQQKVEKLNLQFTKALEKGDVPAMMQYYAADAVSMPEHHATLFSPKSIADYYQRWLAATSDNRCKRLIYSVKIVEGFLLEAGTFTHDFVQAGHKPFRYSGKYIHVWRIGENKSLTLVGEIWGAASGFDRASLPLSSDNTSPVLPAPIKQGYSIQADSINHYNVQIAQLVKERNGAAFSAYYTNDAIYMPYYMPMVIGKDSIHQYYVVHEDPAVTIDTVQINMSRVLPAGDYALVNGFYRVNWRAGEHSGLVTGKSINIWKREQDGKWRLHWQMTNHD</sequence>
<dbReference type="InterPro" id="IPR032710">
    <property type="entry name" value="NTF2-like_dom_sf"/>
</dbReference>
<evidence type="ECO:0000259" key="2">
    <source>
        <dbReference type="Pfam" id="PF14534"/>
    </source>
</evidence>
<keyword evidence="3" id="KW-0413">Isomerase</keyword>
<gene>
    <name evidence="3" type="ORF">EV199_1673</name>
</gene>
<dbReference type="Pfam" id="PF14534">
    <property type="entry name" value="DUF4440"/>
    <property type="match status" value="1"/>
</dbReference>
<evidence type="ECO:0000313" key="4">
    <source>
        <dbReference type="Proteomes" id="UP000293874"/>
    </source>
</evidence>
<proteinExistence type="predicted"/>
<dbReference type="Proteomes" id="UP000293874">
    <property type="component" value="Unassembled WGS sequence"/>
</dbReference>
<reference evidence="3 4" key="1">
    <citation type="submission" date="2019-02" db="EMBL/GenBank/DDBJ databases">
        <title>Genomic Encyclopedia of Type Strains, Phase IV (KMG-IV): sequencing the most valuable type-strain genomes for metagenomic binning, comparative biology and taxonomic classification.</title>
        <authorList>
            <person name="Goeker M."/>
        </authorList>
    </citation>
    <scope>NUCLEOTIDE SEQUENCE [LARGE SCALE GENOMIC DNA]</scope>
    <source>
        <strain evidence="3 4">DSM 18116</strain>
    </source>
</reference>
<comment type="caution">
    <text evidence="3">The sequence shown here is derived from an EMBL/GenBank/DDBJ whole genome shotgun (WGS) entry which is preliminary data.</text>
</comment>